<keyword evidence="3" id="KW-1185">Reference proteome</keyword>
<evidence type="ECO:0000313" key="3">
    <source>
        <dbReference type="Proteomes" id="UP001165079"/>
    </source>
</evidence>
<proteinExistence type="predicted"/>
<sequence length="175" mass="19000">MTEAGNAAWTPDPIVTERLVVREPEARDRAGYIDLFSSPEVNAYLGGPQPRETLEERMPENPAKPGVLTIERDGAMVGMVKLAPHTPDSHRREAGAVELGYLLLPAAWGHGYAAEACAAVLARFTAERPGEAVVLYTQTANEPSVRLAAKLGFTEVERFEAFGAEQWFGVLRPVA</sequence>
<dbReference type="GO" id="GO:0016747">
    <property type="term" value="F:acyltransferase activity, transferring groups other than amino-acyl groups"/>
    <property type="evidence" value="ECO:0007669"/>
    <property type="project" value="InterPro"/>
</dbReference>
<dbReference type="AlphaFoldDB" id="A0A9W6SHU7"/>
<evidence type="ECO:0000259" key="1">
    <source>
        <dbReference type="PROSITE" id="PS51186"/>
    </source>
</evidence>
<dbReference type="InterPro" id="IPR000182">
    <property type="entry name" value="GNAT_dom"/>
</dbReference>
<dbReference type="RefSeq" id="WP_285660993.1">
    <property type="nucleotide sequence ID" value="NZ_BSTX01000001.1"/>
</dbReference>
<dbReference type="Pfam" id="PF13302">
    <property type="entry name" value="Acetyltransf_3"/>
    <property type="match status" value="1"/>
</dbReference>
<dbReference type="InterPro" id="IPR016181">
    <property type="entry name" value="Acyl_CoA_acyltransferase"/>
</dbReference>
<dbReference type="Gene3D" id="3.40.630.30">
    <property type="match status" value="1"/>
</dbReference>
<dbReference type="PROSITE" id="PS51186">
    <property type="entry name" value="GNAT"/>
    <property type="match status" value="1"/>
</dbReference>
<name>A0A9W6SHU7_9ACTN</name>
<dbReference type="SUPFAM" id="SSF55729">
    <property type="entry name" value="Acyl-CoA N-acyltransferases (Nat)"/>
    <property type="match status" value="1"/>
</dbReference>
<comment type="caution">
    <text evidence="2">The sequence shown here is derived from an EMBL/GenBank/DDBJ whole genome shotgun (WGS) entry which is preliminary data.</text>
</comment>
<dbReference type="PANTHER" id="PTHR43792">
    <property type="entry name" value="GNAT FAMILY, PUTATIVE (AFU_ORTHOLOGUE AFUA_3G00765)-RELATED-RELATED"/>
    <property type="match status" value="1"/>
</dbReference>
<dbReference type="EMBL" id="BSTX01000001">
    <property type="protein sequence ID" value="GLZ75766.1"/>
    <property type="molecule type" value="Genomic_DNA"/>
</dbReference>
<dbReference type="Proteomes" id="UP001165079">
    <property type="component" value="Unassembled WGS sequence"/>
</dbReference>
<protein>
    <submittedName>
        <fullName evidence="2">N-acetyltransferase</fullName>
    </submittedName>
</protein>
<accession>A0A9W6SHU7</accession>
<dbReference type="InterPro" id="IPR051531">
    <property type="entry name" value="N-acetyltransferase"/>
</dbReference>
<feature type="domain" description="N-acetyltransferase" evidence="1">
    <location>
        <begin position="19"/>
        <end position="173"/>
    </location>
</feature>
<gene>
    <name evidence="2" type="ORF">Afil01_05730</name>
</gene>
<dbReference type="PANTHER" id="PTHR43792:SF1">
    <property type="entry name" value="N-ACETYLTRANSFERASE DOMAIN-CONTAINING PROTEIN"/>
    <property type="match status" value="1"/>
</dbReference>
<evidence type="ECO:0000313" key="2">
    <source>
        <dbReference type="EMBL" id="GLZ75766.1"/>
    </source>
</evidence>
<organism evidence="2 3">
    <name type="scientific">Actinorhabdospora filicis</name>
    <dbReference type="NCBI Taxonomy" id="1785913"/>
    <lineage>
        <taxon>Bacteria</taxon>
        <taxon>Bacillati</taxon>
        <taxon>Actinomycetota</taxon>
        <taxon>Actinomycetes</taxon>
        <taxon>Micromonosporales</taxon>
        <taxon>Micromonosporaceae</taxon>
        <taxon>Actinorhabdospora</taxon>
    </lineage>
</organism>
<reference evidence="2" key="1">
    <citation type="submission" date="2023-03" db="EMBL/GenBank/DDBJ databases">
        <title>Actinorhabdospora filicis NBRC 111898.</title>
        <authorList>
            <person name="Ichikawa N."/>
            <person name="Sato H."/>
            <person name="Tonouchi N."/>
        </authorList>
    </citation>
    <scope>NUCLEOTIDE SEQUENCE</scope>
    <source>
        <strain evidence="2">NBRC 111898</strain>
    </source>
</reference>